<keyword evidence="1" id="KW-0732">Signal</keyword>
<dbReference type="GO" id="GO:0016829">
    <property type="term" value="F:lyase activity"/>
    <property type="evidence" value="ECO:0007669"/>
    <property type="project" value="UniProtKB-KW"/>
</dbReference>
<feature type="signal peptide" evidence="1">
    <location>
        <begin position="1"/>
        <end position="25"/>
    </location>
</feature>
<feature type="domain" description="Transglycosylase SLT" evidence="2">
    <location>
        <begin position="78"/>
        <end position="166"/>
    </location>
</feature>
<dbReference type="PANTHER" id="PTHR37423">
    <property type="entry name" value="SOLUBLE LYTIC MUREIN TRANSGLYCOSYLASE-RELATED"/>
    <property type="match status" value="1"/>
</dbReference>
<name>A0ABW1YEU6_9DEIO</name>
<comment type="caution">
    <text evidence="3">The sequence shown here is derived from an EMBL/GenBank/DDBJ whole genome shotgun (WGS) entry which is preliminary data.</text>
</comment>
<evidence type="ECO:0000256" key="1">
    <source>
        <dbReference type="SAM" id="SignalP"/>
    </source>
</evidence>
<dbReference type="SUPFAM" id="SSF53955">
    <property type="entry name" value="Lysozyme-like"/>
    <property type="match status" value="1"/>
</dbReference>
<keyword evidence="4" id="KW-1185">Reference proteome</keyword>
<dbReference type="CDD" id="cd00254">
    <property type="entry name" value="LT-like"/>
    <property type="match status" value="1"/>
</dbReference>
<dbReference type="InterPro" id="IPR023346">
    <property type="entry name" value="Lysozyme-like_dom_sf"/>
</dbReference>
<feature type="chain" id="PRO_5045142672" evidence="1">
    <location>
        <begin position="26"/>
        <end position="194"/>
    </location>
</feature>
<dbReference type="Pfam" id="PF01464">
    <property type="entry name" value="SLT"/>
    <property type="match status" value="1"/>
</dbReference>
<accession>A0ABW1YEU6</accession>
<evidence type="ECO:0000313" key="3">
    <source>
        <dbReference type="EMBL" id="MFC6592799.1"/>
    </source>
</evidence>
<evidence type="ECO:0000313" key="4">
    <source>
        <dbReference type="Proteomes" id="UP001596297"/>
    </source>
</evidence>
<dbReference type="RefSeq" id="WP_380083921.1">
    <property type="nucleotide sequence ID" value="NZ_JBHSWD010000002.1"/>
</dbReference>
<gene>
    <name evidence="3" type="ORF">ACFP81_12865</name>
</gene>
<proteinExistence type="predicted"/>
<organism evidence="3 4">
    <name type="scientific">Deinococcus lacus</name>
    <dbReference type="NCBI Taxonomy" id="392561"/>
    <lineage>
        <taxon>Bacteria</taxon>
        <taxon>Thermotogati</taxon>
        <taxon>Deinococcota</taxon>
        <taxon>Deinococci</taxon>
        <taxon>Deinococcales</taxon>
        <taxon>Deinococcaceae</taxon>
        <taxon>Deinococcus</taxon>
    </lineage>
</organism>
<sequence>MRALVHPKTLGLALLAASAWGSAGAYVRPAPVLTTQPSAALAVPASRCAPHERGQLVRGPAGQRMVLPRQYAAWTLQSARAEGIPPALLIALIWHESQYCAQVISVRGAIGLGQLMPGTAQALGVNPYHPQQNIAGAARYLGQQLQTFRRVDLALAAYNAGPGRVQGCGCVPPVPETQRYVTSILNMYRGLSEK</sequence>
<evidence type="ECO:0000259" key="2">
    <source>
        <dbReference type="Pfam" id="PF01464"/>
    </source>
</evidence>
<reference evidence="4" key="1">
    <citation type="journal article" date="2019" name="Int. J. Syst. Evol. Microbiol.">
        <title>The Global Catalogue of Microorganisms (GCM) 10K type strain sequencing project: providing services to taxonomists for standard genome sequencing and annotation.</title>
        <authorList>
            <consortium name="The Broad Institute Genomics Platform"/>
            <consortium name="The Broad Institute Genome Sequencing Center for Infectious Disease"/>
            <person name="Wu L."/>
            <person name="Ma J."/>
        </authorList>
    </citation>
    <scope>NUCLEOTIDE SEQUENCE [LARGE SCALE GENOMIC DNA]</scope>
    <source>
        <strain evidence="4">CGMCC 1.15772</strain>
    </source>
</reference>
<protein>
    <submittedName>
        <fullName evidence="3">Lytic transglycosylase domain-containing protein</fullName>
        <ecNumber evidence="3">4.2.2.n1</ecNumber>
    </submittedName>
</protein>
<keyword evidence="3" id="KW-0456">Lyase</keyword>
<dbReference type="Gene3D" id="1.10.530.10">
    <property type="match status" value="1"/>
</dbReference>
<dbReference type="EMBL" id="JBHSWD010000002">
    <property type="protein sequence ID" value="MFC6592799.1"/>
    <property type="molecule type" value="Genomic_DNA"/>
</dbReference>
<dbReference type="PANTHER" id="PTHR37423:SF2">
    <property type="entry name" value="MEMBRANE-BOUND LYTIC MUREIN TRANSGLYCOSYLASE C"/>
    <property type="match status" value="1"/>
</dbReference>
<dbReference type="EC" id="4.2.2.n1" evidence="3"/>
<dbReference type="Proteomes" id="UP001596297">
    <property type="component" value="Unassembled WGS sequence"/>
</dbReference>
<dbReference type="InterPro" id="IPR008258">
    <property type="entry name" value="Transglycosylase_SLT_dom_1"/>
</dbReference>